<protein>
    <submittedName>
        <fullName evidence="1">Uncharacterized protein</fullName>
    </submittedName>
</protein>
<proteinExistence type="predicted"/>
<name>A0AAV7LMK2_PLEWA</name>
<organism evidence="1 2">
    <name type="scientific">Pleurodeles waltl</name>
    <name type="common">Iberian ribbed newt</name>
    <dbReference type="NCBI Taxonomy" id="8319"/>
    <lineage>
        <taxon>Eukaryota</taxon>
        <taxon>Metazoa</taxon>
        <taxon>Chordata</taxon>
        <taxon>Craniata</taxon>
        <taxon>Vertebrata</taxon>
        <taxon>Euteleostomi</taxon>
        <taxon>Amphibia</taxon>
        <taxon>Batrachia</taxon>
        <taxon>Caudata</taxon>
        <taxon>Salamandroidea</taxon>
        <taxon>Salamandridae</taxon>
        <taxon>Pleurodelinae</taxon>
        <taxon>Pleurodeles</taxon>
    </lineage>
</organism>
<dbReference type="EMBL" id="JANPWB010000015">
    <property type="protein sequence ID" value="KAJ1091684.1"/>
    <property type="molecule type" value="Genomic_DNA"/>
</dbReference>
<dbReference type="AlphaFoldDB" id="A0AAV7LMK2"/>
<sequence>MSQQAWEWAKEQRELHSRSGLVADLANGADAGRLGLAWRLASAGRGPSGGAPGMVAEKTPRRARLWDWIRCGWRPVSLLCQTLRPSSTLMSVLLDWCQDAALNYGTVNATVTSTVVCLDRSAAVLGPRRLGDKIVFMFEGRAVSAG</sequence>
<gene>
    <name evidence="1" type="ORF">NDU88_004801</name>
</gene>
<dbReference type="Proteomes" id="UP001066276">
    <property type="component" value="Chromosome 11"/>
</dbReference>
<evidence type="ECO:0000313" key="1">
    <source>
        <dbReference type="EMBL" id="KAJ1091684.1"/>
    </source>
</evidence>
<reference evidence="1" key="1">
    <citation type="journal article" date="2022" name="bioRxiv">
        <title>Sequencing and chromosome-scale assembly of the giantPleurodeles waltlgenome.</title>
        <authorList>
            <person name="Brown T."/>
            <person name="Elewa A."/>
            <person name="Iarovenko S."/>
            <person name="Subramanian E."/>
            <person name="Araus A.J."/>
            <person name="Petzold A."/>
            <person name="Susuki M."/>
            <person name="Suzuki K.-i.T."/>
            <person name="Hayashi T."/>
            <person name="Toyoda A."/>
            <person name="Oliveira C."/>
            <person name="Osipova E."/>
            <person name="Leigh N.D."/>
            <person name="Simon A."/>
            <person name="Yun M.H."/>
        </authorList>
    </citation>
    <scope>NUCLEOTIDE SEQUENCE</scope>
    <source>
        <strain evidence="1">20211129_DDA</strain>
        <tissue evidence="1">Liver</tissue>
    </source>
</reference>
<accession>A0AAV7LMK2</accession>
<keyword evidence="2" id="KW-1185">Reference proteome</keyword>
<comment type="caution">
    <text evidence="1">The sequence shown here is derived from an EMBL/GenBank/DDBJ whole genome shotgun (WGS) entry which is preliminary data.</text>
</comment>
<evidence type="ECO:0000313" key="2">
    <source>
        <dbReference type="Proteomes" id="UP001066276"/>
    </source>
</evidence>